<gene>
    <name evidence="1" type="ORF">STAS_03441</name>
</gene>
<dbReference type="Proteomes" id="UP000325081">
    <property type="component" value="Unassembled WGS sequence"/>
</dbReference>
<dbReference type="EMBL" id="BKCP01002113">
    <property type="protein sequence ID" value="GER27711.1"/>
    <property type="molecule type" value="Genomic_DNA"/>
</dbReference>
<proteinExistence type="predicted"/>
<protein>
    <submittedName>
        <fullName evidence="1">Recombination factor protein RarA</fullName>
    </submittedName>
</protein>
<keyword evidence="2" id="KW-1185">Reference proteome</keyword>
<evidence type="ECO:0000313" key="2">
    <source>
        <dbReference type="Proteomes" id="UP000325081"/>
    </source>
</evidence>
<accession>A0A5A7P525</accession>
<reference evidence="2" key="1">
    <citation type="journal article" date="2019" name="Curr. Biol.">
        <title>Genome Sequence of Striga asiatica Provides Insight into the Evolution of Plant Parasitism.</title>
        <authorList>
            <person name="Yoshida S."/>
            <person name="Kim S."/>
            <person name="Wafula E.K."/>
            <person name="Tanskanen J."/>
            <person name="Kim Y.M."/>
            <person name="Honaas L."/>
            <person name="Yang Z."/>
            <person name="Spallek T."/>
            <person name="Conn C.E."/>
            <person name="Ichihashi Y."/>
            <person name="Cheong K."/>
            <person name="Cui S."/>
            <person name="Der J.P."/>
            <person name="Gundlach H."/>
            <person name="Jiao Y."/>
            <person name="Hori C."/>
            <person name="Ishida J.K."/>
            <person name="Kasahara H."/>
            <person name="Kiba T."/>
            <person name="Kim M.S."/>
            <person name="Koo N."/>
            <person name="Laohavisit A."/>
            <person name="Lee Y.H."/>
            <person name="Lumba S."/>
            <person name="McCourt P."/>
            <person name="Mortimer J.C."/>
            <person name="Mutuku J.M."/>
            <person name="Nomura T."/>
            <person name="Sasaki-Sekimoto Y."/>
            <person name="Seto Y."/>
            <person name="Wang Y."/>
            <person name="Wakatake T."/>
            <person name="Sakakibara H."/>
            <person name="Demura T."/>
            <person name="Yamaguchi S."/>
            <person name="Yoneyama K."/>
            <person name="Manabe R.I."/>
            <person name="Nelson D.C."/>
            <person name="Schulman A.H."/>
            <person name="Timko M.P."/>
            <person name="dePamphilis C.W."/>
            <person name="Choi D."/>
            <person name="Shirasu K."/>
        </authorList>
    </citation>
    <scope>NUCLEOTIDE SEQUENCE [LARGE SCALE GENOMIC DNA]</scope>
    <source>
        <strain evidence="2">cv. UVA1</strain>
    </source>
</reference>
<comment type="caution">
    <text evidence="1">The sequence shown here is derived from an EMBL/GenBank/DDBJ whole genome shotgun (WGS) entry which is preliminary data.</text>
</comment>
<sequence>MDISKHEFTFYMFLSYGKSIPLSIYRVKLDTSLPLYACNAFKYNSFASFEIRQVGFQQQGIGSRHGQHRYFRTTCEDEARTNLSREERTFSLLLPVHVYHIVYENRLSAIPASSGKSLAAKQNRIFLLSTLITTSPSSVVVSKIMNPNRIANPETEQKVKTPQLGEYKIYQANTYKKDKHELIRKDKYI</sequence>
<name>A0A5A7P525_STRAF</name>
<evidence type="ECO:0000313" key="1">
    <source>
        <dbReference type="EMBL" id="GER27711.1"/>
    </source>
</evidence>
<organism evidence="1 2">
    <name type="scientific">Striga asiatica</name>
    <name type="common">Asiatic witchweed</name>
    <name type="synonym">Buchnera asiatica</name>
    <dbReference type="NCBI Taxonomy" id="4170"/>
    <lineage>
        <taxon>Eukaryota</taxon>
        <taxon>Viridiplantae</taxon>
        <taxon>Streptophyta</taxon>
        <taxon>Embryophyta</taxon>
        <taxon>Tracheophyta</taxon>
        <taxon>Spermatophyta</taxon>
        <taxon>Magnoliopsida</taxon>
        <taxon>eudicotyledons</taxon>
        <taxon>Gunneridae</taxon>
        <taxon>Pentapetalae</taxon>
        <taxon>asterids</taxon>
        <taxon>lamiids</taxon>
        <taxon>Lamiales</taxon>
        <taxon>Orobanchaceae</taxon>
        <taxon>Buchnereae</taxon>
        <taxon>Striga</taxon>
    </lineage>
</organism>
<dbReference type="AlphaFoldDB" id="A0A5A7P525"/>